<evidence type="ECO:0000256" key="2">
    <source>
        <dbReference type="SAM" id="SignalP"/>
    </source>
</evidence>
<dbReference type="EMBL" id="AEYI02002390">
    <property type="protein sequence ID" value="KFG28415.1"/>
    <property type="molecule type" value="Genomic_DNA"/>
</dbReference>
<protein>
    <submittedName>
        <fullName evidence="3">Uncharacterized protein</fullName>
    </submittedName>
</protein>
<feature type="region of interest" description="Disordered" evidence="1">
    <location>
        <begin position="83"/>
        <end position="106"/>
    </location>
</feature>
<gene>
    <name evidence="3" type="ORF">TGP89_304920</name>
</gene>
<organism evidence="3 4">
    <name type="scientific">Toxoplasma gondii p89</name>
    <dbReference type="NCBI Taxonomy" id="943119"/>
    <lineage>
        <taxon>Eukaryota</taxon>
        <taxon>Sar</taxon>
        <taxon>Alveolata</taxon>
        <taxon>Apicomplexa</taxon>
        <taxon>Conoidasida</taxon>
        <taxon>Coccidia</taxon>
        <taxon>Eucoccidiorida</taxon>
        <taxon>Eimeriorina</taxon>
        <taxon>Sarcocystidae</taxon>
        <taxon>Toxoplasma</taxon>
    </lineage>
</organism>
<dbReference type="VEuPathDB" id="ToxoDB:TGP89_304920"/>
<feature type="signal peptide" evidence="2">
    <location>
        <begin position="1"/>
        <end position="21"/>
    </location>
</feature>
<keyword evidence="2" id="KW-0732">Signal</keyword>
<feature type="region of interest" description="Disordered" evidence="1">
    <location>
        <begin position="23"/>
        <end position="52"/>
    </location>
</feature>
<evidence type="ECO:0000313" key="4">
    <source>
        <dbReference type="Proteomes" id="UP000028828"/>
    </source>
</evidence>
<evidence type="ECO:0000256" key="1">
    <source>
        <dbReference type="SAM" id="MobiDB-lite"/>
    </source>
</evidence>
<name>A0A086J8E7_TOXGO</name>
<comment type="caution">
    <text evidence="3">The sequence shown here is derived from an EMBL/GenBank/DDBJ whole genome shotgun (WGS) entry which is preliminary data.</text>
</comment>
<sequence length="226" mass="24215">MGKPTVLMFLILSVIFVETKGEPSFADGDIPSSGAGRLTGASYSPPHQSVPPRHISAAGQNEVPQLRRQAGWLSRRVEVREQDWSSEEQLSAGEAHTADGEPAEGGAHRRLLADTASMTQQRKRSRETFLLVSVADERSVQEASQGTRVRLSINGITNKTEADPQTQSQTLGIRQEETTYGGECTHGAPGPPIVVRLAKRLKLTSFALSNAICLEGMSDGAAPGDV</sequence>
<dbReference type="AlphaFoldDB" id="A0A086J8E7"/>
<evidence type="ECO:0000313" key="3">
    <source>
        <dbReference type="EMBL" id="KFG28415.1"/>
    </source>
</evidence>
<dbReference type="Proteomes" id="UP000028828">
    <property type="component" value="Unassembled WGS sequence"/>
</dbReference>
<feature type="chain" id="PRO_5001807980" evidence="2">
    <location>
        <begin position="22"/>
        <end position="226"/>
    </location>
</feature>
<proteinExistence type="predicted"/>
<dbReference type="OrthoDB" id="10315026at2759"/>
<reference evidence="3 4" key="1">
    <citation type="submission" date="2014-03" db="EMBL/GenBank/DDBJ databases">
        <authorList>
            <person name="Sibley D."/>
            <person name="Venepally P."/>
            <person name="Karamycheva S."/>
            <person name="Hadjithomas M."/>
            <person name="Khan A."/>
            <person name="Brunk B."/>
            <person name="Roos D."/>
            <person name="Caler E."/>
            <person name="Lorenzi H."/>
        </authorList>
    </citation>
    <scope>NUCLEOTIDE SEQUENCE [LARGE SCALE GENOMIC DNA]</scope>
    <source>
        <strain evidence="4">p89</strain>
    </source>
</reference>
<accession>A0A086J8E7</accession>